<evidence type="ECO:0000313" key="8">
    <source>
        <dbReference type="Proteomes" id="UP001206924"/>
    </source>
</evidence>
<dbReference type="SMART" id="SM00797">
    <property type="entry name" value="AHS2"/>
    <property type="match status" value="1"/>
</dbReference>
<dbReference type="PANTHER" id="PTHR43309:SF3">
    <property type="entry name" value="5-OXOPROLINASE SUBUNIT C"/>
    <property type="match status" value="1"/>
</dbReference>
<evidence type="ECO:0000256" key="2">
    <source>
        <dbReference type="ARBA" id="ARBA00022801"/>
    </source>
</evidence>
<dbReference type="InterPro" id="IPR052708">
    <property type="entry name" value="PxpC"/>
</dbReference>
<dbReference type="Gene3D" id="2.40.100.10">
    <property type="entry name" value="Cyclophilin-like"/>
    <property type="match status" value="2"/>
</dbReference>
<keyword evidence="1" id="KW-0547">Nucleotide-binding</keyword>
<sequence length="615" mass="63345">MSTVPGSTEGGPRIGAIRPAGTRALLVELDSLADVVALHARLQSSPLPGQIDALAAAGTVLVRFAGRRDTVAAVRLLERLDFSHAELSDARTVTIDTVYDGEDLAEVARLTGLSEEAVVQAHTGTAWTGGFGGFAPGFTYLVGGDPALNVPRRSTPRKAVPAGSVALAGDYSAVYPRESPGGWQLIGHTNAKLWDLSRESPALIRPGDSVIFRPVRELITTKTAQTDGVESPDRTRETADSASPARSGLESPASPASPSEERTRCLRDDGTFPPAQGDDAPIQRDQTTLEVTMPGLQSLIQDLGRPGYADLGVSVAGAADTRSARQANRMVGNPADAAVIENLLGGLELAAHGDTVLALSGAEAPAAVVSPGGDRDRPAPRNTPFALLDGETLTVGTPFRGVRTYLAVRGGLAVDPVLGSRSTDTMSGIGPAPLDAGTRLPVGDVPGIVPVGTAEPSPLPEGTAPGTLGDGRAPTLLRITAGPRQDWFGPDAATALTAQTWLATNESNRIGVRLATDPADPDAAPLERVRDGELPSEGVVAGSLQVPPSGLPVLFLADHPVTGGYPVIAVVVPQDLPVAAQLPPGHPVRFVFSNPDTLASLSAEETAGLFTEGTP</sequence>
<dbReference type="SUPFAM" id="SSF50891">
    <property type="entry name" value="Cyclophilin-like"/>
    <property type="match status" value="2"/>
</dbReference>
<dbReference type="InterPro" id="IPR003833">
    <property type="entry name" value="CT_C_D"/>
</dbReference>
<accession>A0ABT1NVL4</accession>
<evidence type="ECO:0000256" key="1">
    <source>
        <dbReference type="ARBA" id="ARBA00022741"/>
    </source>
</evidence>
<evidence type="ECO:0000259" key="6">
    <source>
        <dbReference type="SMART" id="SM00797"/>
    </source>
</evidence>
<keyword evidence="3" id="KW-0067">ATP-binding</keyword>
<feature type="domain" description="Carboxyltransferase" evidence="6">
    <location>
        <begin position="310"/>
        <end position="606"/>
    </location>
</feature>
<proteinExistence type="predicted"/>
<keyword evidence="2" id="KW-0378">Hydrolase</keyword>
<dbReference type="InterPro" id="IPR029000">
    <property type="entry name" value="Cyclophilin-like_dom_sf"/>
</dbReference>
<evidence type="ECO:0000256" key="3">
    <source>
        <dbReference type="ARBA" id="ARBA00022840"/>
    </source>
</evidence>
<dbReference type="Pfam" id="PF02626">
    <property type="entry name" value="CT_A_B"/>
    <property type="match status" value="1"/>
</dbReference>
<name>A0ABT1NVL4_9MICC</name>
<dbReference type="PANTHER" id="PTHR43309">
    <property type="entry name" value="5-OXOPROLINASE SUBUNIT C"/>
    <property type="match status" value="1"/>
</dbReference>
<dbReference type="SMART" id="SM00796">
    <property type="entry name" value="AHS1"/>
    <property type="match status" value="1"/>
</dbReference>
<dbReference type="Pfam" id="PF02682">
    <property type="entry name" value="CT_C_D"/>
    <property type="match status" value="1"/>
</dbReference>
<evidence type="ECO:0000313" key="7">
    <source>
        <dbReference type="EMBL" id="MCQ1950759.1"/>
    </source>
</evidence>
<feature type="compositionally biased region" description="Basic and acidic residues" evidence="4">
    <location>
        <begin position="259"/>
        <end position="270"/>
    </location>
</feature>
<evidence type="ECO:0000256" key="4">
    <source>
        <dbReference type="SAM" id="MobiDB-lite"/>
    </source>
</evidence>
<dbReference type="Proteomes" id="UP001206924">
    <property type="component" value="Unassembled WGS sequence"/>
</dbReference>
<feature type="domain" description="Carboxyltransferase" evidence="5">
    <location>
        <begin position="15"/>
        <end position="204"/>
    </location>
</feature>
<dbReference type="SUPFAM" id="SSF160467">
    <property type="entry name" value="PH0987 N-terminal domain-like"/>
    <property type="match status" value="1"/>
</dbReference>
<dbReference type="EMBL" id="JANFLP010000013">
    <property type="protein sequence ID" value="MCQ1950759.1"/>
    <property type="molecule type" value="Genomic_DNA"/>
</dbReference>
<feature type="region of interest" description="Disordered" evidence="4">
    <location>
        <begin position="452"/>
        <end position="472"/>
    </location>
</feature>
<dbReference type="Gene3D" id="3.30.1360.40">
    <property type="match status" value="1"/>
</dbReference>
<keyword evidence="8" id="KW-1185">Reference proteome</keyword>
<gene>
    <name evidence="7" type="ORF">NNX28_12595</name>
</gene>
<evidence type="ECO:0000259" key="5">
    <source>
        <dbReference type="SMART" id="SM00796"/>
    </source>
</evidence>
<protein>
    <submittedName>
        <fullName evidence="7">5-oxoprolinase/urea amidolyase family protein</fullName>
    </submittedName>
</protein>
<dbReference type="RefSeq" id="WP_255865977.1">
    <property type="nucleotide sequence ID" value="NZ_CP104263.1"/>
</dbReference>
<reference evidence="7 8" key="1">
    <citation type="submission" date="2022-07" db="EMBL/GenBank/DDBJ databases">
        <title>Novel species in genus Arthrobacter.</title>
        <authorList>
            <person name="Liu Y."/>
        </authorList>
    </citation>
    <scope>NUCLEOTIDE SEQUENCE [LARGE SCALE GENOMIC DNA]</scope>
    <source>
        <strain evidence="8">zg-Y859</strain>
    </source>
</reference>
<feature type="region of interest" description="Disordered" evidence="4">
    <location>
        <begin position="222"/>
        <end position="283"/>
    </location>
</feature>
<dbReference type="InterPro" id="IPR003778">
    <property type="entry name" value="CT_A_B"/>
</dbReference>
<dbReference type="NCBIfam" id="TIGR00724">
    <property type="entry name" value="urea_amlyse_rel"/>
    <property type="match status" value="1"/>
</dbReference>
<comment type="caution">
    <text evidence="7">The sequence shown here is derived from an EMBL/GenBank/DDBJ whole genome shotgun (WGS) entry which is preliminary data.</text>
</comment>
<organism evidence="7 8">
    <name type="scientific">Arthrobacter jinronghuae</name>
    <dbReference type="NCBI Taxonomy" id="2964609"/>
    <lineage>
        <taxon>Bacteria</taxon>
        <taxon>Bacillati</taxon>
        <taxon>Actinomycetota</taxon>
        <taxon>Actinomycetes</taxon>
        <taxon>Micrococcales</taxon>
        <taxon>Micrococcaceae</taxon>
        <taxon>Arthrobacter</taxon>
    </lineage>
</organism>